<organism evidence="10 11">
    <name type="scientific">Virgibacillus dokdonensis</name>
    <dbReference type="NCBI Taxonomy" id="302167"/>
    <lineage>
        <taxon>Bacteria</taxon>
        <taxon>Bacillati</taxon>
        <taxon>Bacillota</taxon>
        <taxon>Bacilli</taxon>
        <taxon>Bacillales</taxon>
        <taxon>Bacillaceae</taxon>
        <taxon>Virgibacillus</taxon>
    </lineage>
</organism>
<feature type="domain" description="ABC transporter" evidence="9">
    <location>
        <begin position="2"/>
        <end position="235"/>
    </location>
</feature>
<dbReference type="InterPro" id="IPR003439">
    <property type="entry name" value="ABC_transporter-like_ATP-bd"/>
</dbReference>
<dbReference type="InterPro" id="IPR017871">
    <property type="entry name" value="ABC_transporter-like_CS"/>
</dbReference>
<dbReference type="Pfam" id="PF00005">
    <property type="entry name" value="ABC_tran"/>
    <property type="match status" value="1"/>
</dbReference>
<keyword evidence="8" id="KW-0472">Membrane</keyword>
<dbReference type="SUPFAM" id="SSF52540">
    <property type="entry name" value="P-loop containing nucleoside triphosphate hydrolases"/>
    <property type="match status" value="1"/>
</dbReference>
<keyword evidence="10" id="KW-0378">Hydrolase</keyword>
<dbReference type="InterPro" id="IPR030947">
    <property type="entry name" value="EcfA_1"/>
</dbReference>
<dbReference type="InterPro" id="IPR027417">
    <property type="entry name" value="P-loop_NTPase"/>
</dbReference>
<evidence type="ECO:0000256" key="8">
    <source>
        <dbReference type="ARBA" id="ARBA00023136"/>
    </source>
</evidence>
<comment type="similarity">
    <text evidence="2">Belongs to the ABC transporter superfamily.</text>
</comment>
<keyword evidence="3" id="KW-0813">Transport</keyword>
<keyword evidence="5" id="KW-0547">Nucleotide-binding</keyword>
<gene>
    <name evidence="10" type="primary">ecfA1_3</name>
    <name evidence="10" type="ORF">A21D_01015</name>
</gene>
<keyword evidence="4" id="KW-1003">Cell membrane</keyword>
<evidence type="ECO:0000256" key="6">
    <source>
        <dbReference type="ARBA" id="ARBA00022840"/>
    </source>
</evidence>
<evidence type="ECO:0000256" key="1">
    <source>
        <dbReference type="ARBA" id="ARBA00004202"/>
    </source>
</evidence>
<comment type="subcellular location">
    <subcellularLocation>
        <location evidence="1">Cell membrane</location>
        <topology evidence="1">Peripheral membrane protein</topology>
    </subcellularLocation>
</comment>
<dbReference type="SMART" id="SM00382">
    <property type="entry name" value="AAA"/>
    <property type="match status" value="1"/>
</dbReference>
<dbReference type="GO" id="GO:0015087">
    <property type="term" value="F:cobalt ion transmembrane transporter activity"/>
    <property type="evidence" value="ECO:0007669"/>
    <property type="project" value="UniProtKB-ARBA"/>
</dbReference>
<dbReference type="AlphaFoldDB" id="A0A2K9IWS1"/>
<dbReference type="InterPro" id="IPR015856">
    <property type="entry name" value="ABC_transpr_CbiO/EcfA_su"/>
</dbReference>
<evidence type="ECO:0000259" key="9">
    <source>
        <dbReference type="PROSITE" id="PS50893"/>
    </source>
</evidence>
<dbReference type="GO" id="GO:0005524">
    <property type="term" value="F:ATP binding"/>
    <property type="evidence" value="ECO:0007669"/>
    <property type="project" value="UniProtKB-KW"/>
</dbReference>
<dbReference type="EMBL" id="CP018622">
    <property type="protein sequence ID" value="AUJ24127.1"/>
    <property type="molecule type" value="Genomic_DNA"/>
</dbReference>
<dbReference type="PANTHER" id="PTHR43553">
    <property type="entry name" value="HEAVY METAL TRANSPORTER"/>
    <property type="match status" value="1"/>
</dbReference>
<dbReference type="InterPro" id="IPR003593">
    <property type="entry name" value="AAA+_ATPase"/>
</dbReference>
<dbReference type="KEGG" id="vpn:A21D_01015"/>
<dbReference type="NCBIfam" id="NF010167">
    <property type="entry name" value="PRK13648.1"/>
    <property type="match status" value="1"/>
</dbReference>
<dbReference type="InterPro" id="IPR050095">
    <property type="entry name" value="ECF_ABC_transporter_ATP-bd"/>
</dbReference>
<dbReference type="FunFam" id="3.40.50.300:FF:000224">
    <property type="entry name" value="Energy-coupling factor transporter ATP-binding protein EcfA"/>
    <property type="match status" value="1"/>
</dbReference>
<evidence type="ECO:0000256" key="4">
    <source>
        <dbReference type="ARBA" id="ARBA00022475"/>
    </source>
</evidence>
<evidence type="ECO:0000256" key="3">
    <source>
        <dbReference type="ARBA" id="ARBA00022448"/>
    </source>
</evidence>
<dbReference type="NCBIfam" id="TIGR04520">
    <property type="entry name" value="ECF_ATPase_1"/>
    <property type="match status" value="1"/>
</dbReference>
<dbReference type="Gene3D" id="3.40.50.300">
    <property type="entry name" value="P-loop containing nucleotide triphosphate hydrolases"/>
    <property type="match status" value="1"/>
</dbReference>
<dbReference type="GO" id="GO:0043190">
    <property type="term" value="C:ATP-binding cassette (ABC) transporter complex"/>
    <property type="evidence" value="ECO:0007669"/>
    <property type="project" value="TreeGrafter"/>
</dbReference>
<evidence type="ECO:0000256" key="7">
    <source>
        <dbReference type="ARBA" id="ARBA00022967"/>
    </source>
</evidence>
<dbReference type="GO" id="GO:0016887">
    <property type="term" value="F:ATP hydrolysis activity"/>
    <property type="evidence" value="ECO:0007669"/>
    <property type="project" value="InterPro"/>
</dbReference>
<reference evidence="11" key="1">
    <citation type="submission" date="2016-11" db="EMBL/GenBank/DDBJ databases">
        <title>Complete genome sequence of Virgibacillus pantothenticus 21D, a halophilic bacterium isolated from the deep hypersaline anoxic basin Discovery in the Mediterranean Sea.</title>
        <authorList>
            <person name="Zeaiter Z."/>
            <person name="Booth J.M."/>
            <person name="Prosdocimi E.M."/>
            <person name="Mapelli F."/>
            <person name="Fusi M."/>
            <person name="Daffonchio D."/>
            <person name="Borin S."/>
            <person name="Crotti E."/>
        </authorList>
    </citation>
    <scope>NUCLEOTIDE SEQUENCE [LARGE SCALE GENOMIC DNA]</scope>
    <source>
        <strain evidence="11">21D</strain>
    </source>
</reference>
<accession>A0A2K9IWS1</accession>
<evidence type="ECO:0000256" key="5">
    <source>
        <dbReference type="ARBA" id="ARBA00022741"/>
    </source>
</evidence>
<dbReference type="RefSeq" id="WP_101932892.1">
    <property type="nucleotide sequence ID" value="NZ_CP018622.1"/>
</dbReference>
<evidence type="ECO:0000313" key="11">
    <source>
        <dbReference type="Proteomes" id="UP000234237"/>
    </source>
</evidence>
<dbReference type="PANTHER" id="PTHR43553:SF24">
    <property type="entry name" value="ENERGY-COUPLING FACTOR TRANSPORTER ATP-BINDING PROTEIN ECFA1"/>
    <property type="match status" value="1"/>
</dbReference>
<proteinExistence type="inferred from homology"/>
<keyword evidence="6 10" id="KW-0067">ATP-binding</keyword>
<evidence type="ECO:0000256" key="2">
    <source>
        <dbReference type="ARBA" id="ARBA00005417"/>
    </source>
</evidence>
<dbReference type="Proteomes" id="UP000234237">
    <property type="component" value="Chromosome"/>
</dbReference>
<evidence type="ECO:0000313" key="10">
    <source>
        <dbReference type="EMBL" id="AUJ24127.1"/>
    </source>
</evidence>
<dbReference type="CDD" id="cd03225">
    <property type="entry name" value="ABC_cobalt_CbiO_domain1"/>
    <property type="match status" value="1"/>
</dbReference>
<keyword evidence="7" id="KW-1278">Translocase</keyword>
<sequence length="271" mass="30804">MLSFENITFSYPNQKELINKLSFRIKKGEFISIVGPNGSGKSTISKLINGLLLPNKGKVFFEGLDTSNRSNLNSIRKRVGIVFQNPEDQIVATTVLDEVIFGLENIKCPPEEMIDRIDDSLNKVGMLEYKDYEPYQLSGGQKQRIAVASILAMKPKLIIFDEATSMLDPKGRDQILKVMRNLNKEGFTIINITHHMEEIFESSKVIVLNSGKIVMEGTPFEIFNNSEVITNNNLKLPFVIRIRDKLIKQGLNISNHVISLEELLSELWKYR</sequence>
<dbReference type="PROSITE" id="PS00211">
    <property type="entry name" value="ABC_TRANSPORTER_1"/>
    <property type="match status" value="1"/>
</dbReference>
<dbReference type="EC" id="3.6.3.-" evidence="10"/>
<dbReference type="GO" id="GO:0042626">
    <property type="term" value="F:ATPase-coupled transmembrane transporter activity"/>
    <property type="evidence" value="ECO:0007669"/>
    <property type="project" value="TreeGrafter"/>
</dbReference>
<protein>
    <submittedName>
        <fullName evidence="10">Energy-coupling factor transporter ATP-binding protein EcfA1</fullName>
        <ecNumber evidence="10">3.6.3.-</ecNumber>
    </submittedName>
</protein>
<name>A0A2K9IWS1_9BACI</name>
<dbReference type="PROSITE" id="PS50893">
    <property type="entry name" value="ABC_TRANSPORTER_2"/>
    <property type="match status" value="1"/>
</dbReference>